<feature type="compositionally biased region" description="Polar residues" evidence="4">
    <location>
        <begin position="129"/>
        <end position="143"/>
    </location>
</feature>
<proteinExistence type="inferred from homology"/>
<dbReference type="SUPFAM" id="SSF50494">
    <property type="entry name" value="Trypsin-like serine proteases"/>
    <property type="match status" value="1"/>
</dbReference>
<feature type="compositionally biased region" description="Low complexity" evidence="4">
    <location>
        <begin position="261"/>
        <end position="276"/>
    </location>
</feature>
<dbReference type="InterPro" id="IPR036034">
    <property type="entry name" value="PDZ_sf"/>
</dbReference>
<keyword evidence="7" id="KW-1185">Reference proteome</keyword>
<reference evidence="7" key="1">
    <citation type="journal article" date="2019" name="Int. J. Syst. Evol. Microbiol.">
        <title>The Global Catalogue of Microorganisms (GCM) 10K type strain sequencing project: providing services to taxonomists for standard genome sequencing and annotation.</title>
        <authorList>
            <consortium name="The Broad Institute Genomics Platform"/>
            <consortium name="The Broad Institute Genome Sequencing Center for Infectious Disease"/>
            <person name="Wu L."/>
            <person name="Ma J."/>
        </authorList>
    </citation>
    <scope>NUCLEOTIDE SEQUENCE [LARGE SCALE GENOMIC DNA]</scope>
    <source>
        <strain evidence="7">JCM 16902</strain>
    </source>
</reference>
<feature type="region of interest" description="Disordered" evidence="4">
    <location>
        <begin position="259"/>
        <end position="288"/>
    </location>
</feature>
<dbReference type="InterPro" id="IPR051201">
    <property type="entry name" value="Chloro_Bact_Ser_Proteases"/>
</dbReference>
<dbReference type="InterPro" id="IPR043504">
    <property type="entry name" value="Peptidase_S1_PA_chymotrypsin"/>
</dbReference>
<evidence type="ECO:0000259" key="5">
    <source>
        <dbReference type="PROSITE" id="PS50106"/>
    </source>
</evidence>
<dbReference type="PRINTS" id="PR00834">
    <property type="entry name" value="PROTEASES2C"/>
</dbReference>
<dbReference type="Gene3D" id="2.30.42.10">
    <property type="match status" value="1"/>
</dbReference>
<feature type="compositionally biased region" description="Polar residues" evidence="4">
    <location>
        <begin position="1"/>
        <end position="16"/>
    </location>
</feature>
<feature type="domain" description="PDZ" evidence="5">
    <location>
        <begin position="503"/>
        <end position="595"/>
    </location>
</feature>
<dbReference type="PROSITE" id="PS50106">
    <property type="entry name" value="PDZ"/>
    <property type="match status" value="1"/>
</dbReference>
<evidence type="ECO:0000256" key="3">
    <source>
        <dbReference type="ARBA" id="ARBA00022801"/>
    </source>
</evidence>
<evidence type="ECO:0000313" key="7">
    <source>
        <dbReference type="Proteomes" id="UP001501074"/>
    </source>
</evidence>
<feature type="compositionally biased region" description="Low complexity" evidence="4">
    <location>
        <begin position="144"/>
        <end position="156"/>
    </location>
</feature>
<sequence length="612" mass="61967">MSQTTNNHDENTSSWGNRPGDDSSATNPAPAAQASSAPAGPTHETPAQTQTATAPATPAYSAAPGYSATQDTQAVQTPQAPPAPQAAQSQPGAQPYGQQPYGQQYGQTQQNPQAYGQQPQGAPQYGQQHDQNQWQSPYTRPQYGQTQQTGWSSGGQNMQNTSGGTQTLTAYPTTTDTQTGAPVGTQTGALPQAGWGQPGSNGQLGQPGQGGQPPLPPNGKKRREAGQPGWRGVIATGLGAALIASLLTAGVVLAVNNDDPSSATSSLTSSSQSGDSAEAPVTTSSSENADWKAVASAVEPSVVSVQVTSQSSEGEGSGVILDTDGRIVTNNHVVTGAQTIEVVLNDGRKYTAKVVGTDSATDLAVIQLEDPPSDLKPATLGDTDSVSVGDSVMAVGNPLGLAGTVTTGIVSAVDRPVTTSSSESSDSSSSGSGETVVTNAIQIDAAVNPGNSGGALVDAQGKLIGINSSIATLSQSSGFGQESSSQSGSIGLGFAIPVDQVKNITNQLIENGSAQHPWLGITLGDATVKVDNAERDGASVQSVVADSPAETAGLKKGDTVIAIDGEYINGAESLMAQVRERTPGTEVTVSIVRDGKTQDVKVTLDTRPDSAN</sequence>
<dbReference type="EMBL" id="BAAAZO010000011">
    <property type="protein sequence ID" value="GAA3631854.1"/>
    <property type="molecule type" value="Genomic_DNA"/>
</dbReference>
<dbReference type="RefSeq" id="WP_231484026.1">
    <property type="nucleotide sequence ID" value="NZ_BAAAZO010000011.1"/>
</dbReference>
<dbReference type="Proteomes" id="UP001501074">
    <property type="component" value="Unassembled WGS sequence"/>
</dbReference>
<dbReference type="PANTHER" id="PTHR43343">
    <property type="entry name" value="PEPTIDASE S12"/>
    <property type="match status" value="1"/>
</dbReference>
<dbReference type="Gene3D" id="2.40.10.10">
    <property type="entry name" value="Trypsin-like serine proteases"/>
    <property type="match status" value="2"/>
</dbReference>
<protein>
    <recommendedName>
        <fullName evidence="5">PDZ domain-containing protein</fullName>
    </recommendedName>
</protein>
<feature type="compositionally biased region" description="Low complexity" evidence="4">
    <location>
        <begin position="85"/>
        <end position="128"/>
    </location>
</feature>
<keyword evidence="2" id="KW-0645">Protease</keyword>
<dbReference type="SUPFAM" id="SSF50156">
    <property type="entry name" value="PDZ domain-like"/>
    <property type="match status" value="1"/>
</dbReference>
<organism evidence="6 7">
    <name type="scientific">Kineosporia mesophila</name>
    <dbReference type="NCBI Taxonomy" id="566012"/>
    <lineage>
        <taxon>Bacteria</taxon>
        <taxon>Bacillati</taxon>
        <taxon>Actinomycetota</taxon>
        <taxon>Actinomycetes</taxon>
        <taxon>Kineosporiales</taxon>
        <taxon>Kineosporiaceae</taxon>
        <taxon>Kineosporia</taxon>
    </lineage>
</organism>
<feature type="compositionally biased region" description="Polar residues" evidence="4">
    <location>
        <begin position="157"/>
        <end position="189"/>
    </location>
</feature>
<dbReference type="PANTHER" id="PTHR43343:SF3">
    <property type="entry name" value="PROTEASE DO-LIKE 8, CHLOROPLASTIC"/>
    <property type="match status" value="1"/>
</dbReference>
<feature type="region of interest" description="Disordered" evidence="4">
    <location>
        <begin position="416"/>
        <end position="435"/>
    </location>
</feature>
<dbReference type="Pfam" id="PF13365">
    <property type="entry name" value="Trypsin_2"/>
    <property type="match status" value="1"/>
</dbReference>
<dbReference type="InterPro" id="IPR001940">
    <property type="entry name" value="Peptidase_S1C"/>
</dbReference>
<dbReference type="InterPro" id="IPR001478">
    <property type="entry name" value="PDZ"/>
</dbReference>
<gene>
    <name evidence="6" type="ORF">GCM10022223_57450</name>
</gene>
<dbReference type="InterPro" id="IPR009003">
    <property type="entry name" value="Peptidase_S1_PA"/>
</dbReference>
<evidence type="ECO:0000313" key="6">
    <source>
        <dbReference type="EMBL" id="GAA3631854.1"/>
    </source>
</evidence>
<feature type="region of interest" description="Disordered" evidence="4">
    <location>
        <begin position="1"/>
        <end position="226"/>
    </location>
</feature>
<name>A0ABP7AHE6_9ACTN</name>
<dbReference type="SMART" id="SM00228">
    <property type="entry name" value="PDZ"/>
    <property type="match status" value="1"/>
</dbReference>
<evidence type="ECO:0000256" key="1">
    <source>
        <dbReference type="ARBA" id="ARBA00010541"/>
    </source>
</evidence>
<accession>A0ABP7AHE6</accession>
<comment type="similarity">
    <text evidence="1">Belongs to the peptidase S1C family.</text>
</comment>
<feature type="compositionally biased region" description="Low complexity" evidence="4">
    <location>
        <begin position="420"/>
        <end position="434"/>
    </location>
</feature>
<evidence type="ECO:0000256" key="4">
    <source>
        <dbReference type="SAM" id="MobiDB-lite"/>
    </source>
</evidence>
<evidence type="ECO:0000256" key="2">
    <source>
        <dbReference type="ARBA" id="ARBA00022670"/>
    </source>
</evidence>
<comment type="caution">
    <text evidence="6">The sequence shown here is derived from an EMBL/GenBank/DDBJ whole genome shotgun (WGS) entry which is preliminary data.</text>
</comment>
<keyword evidence="3" id="KW-0378">Hydrolase</keyword>
<dbReference type="Pfam" id="PF13180">
    <property type="entry name" value="PDZ_2"/>
    <property type="match status" value="1"/>
</dbReference>
<feature type="compositionally biased region" description="Low complexity" evidence="4">
    <location>
        <begin position="23"/>
        <end position="78"/>
    </location>
</feature>